<keyword evidence="2" id="KW-1185">Reference proteome</keyword>
<protein>
    <submittedName>
        <fullName evidence="1">Uncharacterized protein</fullName>
    </submittedName>
</protein>
<gene>
    <name evidence="1" type="ORF">GQA70_09500</name>
</gene>
<accession>A0ABX7FAX9</accession>
<organism evidence="1 2">
    <name type="scientific">Ponticoccus alexandrii</name>
    <dbReference type="NCBI Taxonomy" id="1943633"/>
    <lineage>
        <taxon>Bacteria</taxon>
        <taxon>Pseudomonadati</taxon>
        <taxon>Pseudomonadota</taxon>
        <taxon>Alphaproteobacteria</taxon>
        <taxon>Rhodobacterales</taxon>
        <taxon>Roseobacteraceae</taxon>
        <taxon>Ponticoccus</taxon>
    </lineage>
</organism>
<dbReference type="EMBL" id="CP047166">
    <property type="protein sequence ID" value="QRF66522.1"/>
    <property type="molecule type" value="Genomic_DNA"/>
</dbReference>
<reference evidence="1 2" key="1">
    <citation type="submission" date="2019-12" db="EMBL/GenBank/DDBJ databases">
        <title>Complete Genome Sequence of a Quorum-Sensing Bacterium,Rhodobacteraceae bacterium C31, Isolated from a marine microalgae symbiotic bacteria.</title>
        <authorList>
            <person name="Zhang Y."/>
        </authorList>
    </citation>
    <scope>NUCLEOTIDE SEQUENCE [LARGE SCALE GENOMIC DNA]</scope>
    <source>
        <strain evidence="1 2">C31</strain>
    </source>
</reference>
<evidence type="ECO:0000313" key="2">
    <source>
        <dbReference type="Proteomes" id="UP000596387"/>
    </source>
</evidence>
<evidence type="ECO:0000313" key="1">
    <source>
        <dbReference type="EMBL" id="QRF66522.1"/>
    </source>
</evidence>
<name>A0ABX7FAX9_9RHOB</name>
<sequence>MSDQMIGVVLWADARDRKAVIWCEDHGNLAYYTAPNQTEHEGECLDAGDLIAFEIREEHDCRLARNPRRVNAGFAPYLAHNLSGARRTRPDITRGGNVLPFEKRAG</sequence>
<proteinExistence type="predicted"/>
<dbReference type="Proteomes" id="UP000596387">
    <property type="component" value="Chromosome"/>
</dbReference>